<name>A0AAN8ZT43_HALRR</name>
<comment type="catalytic activity">
    <reaction evidence="6">
        <text>a 1,2-diacyl-sn-glycero-3-phospho-(1D-myo-inositol-4,5-bisphosphate) + H2O = 1D-myo-inositol 1,4,5-trisphosphate + a 1,2-diacyl-sn-glycerol + H(+)</text>
        <dbReference type="Rhea" id="RHEA:33179"/>
        <dbReference type="ChEBI" id="CHEBI:15377"/>
        <dbReference type="ChEBI" id="CHEBI:15378"/>
        <dbReference type="ChEBI" id="CHEBI:17815"/>
        <dbReference type="ChEBI" id="CHEBI:58456"/>
        <dbReference type="ChEBI" id="CHEBI:203600"/>
        <dbReference type="EC" id="3.1.4.11"/>
    </reaction>
</comment>
<feature type="compositionally biased region" description="Polar residues" evidence="7">
    <location>
        <begin position="314"/>
        <end position="335"/>
    </location>
</feature>
<evidence type="ECO:0000256" key="7">
    <source>
        <dbReference type="SAM" id="MobiDB-lite"/>
    </source>
</evidence>
<dbReference type="PROSITE" id="PS50008">
    <property type="entry name" value="PIPLC_Y_DOMAIN"/>
    <property type="match status" value="1"/>
</dbReference>
<dbReference type="GO" id="GO:0007186">
    <property type="term" value="P:G protein-coupled receptor signaling pathway"/>
    <property type="evidence" value="ECO:0007669"/>
    <property type="project" value="TreeGrafter"/>
</dbReference>
<evidence type="ECO:0000256" key="6">
    <source>
        <dbReference type="RuleBase" id="RU361133"/>
    </source>
</evidence>
<dbReference type="SUPFAM" id="SSF51695">
    <property type="entry name" value="PLC-like phosphodiesterases"/>
    <property type="match status" value="1"/>
</dbReference>
<evidence type="ECO:0000256" key="1">
    <source>
        <dbReference type="ARBA" id="ARBA00012368"/>
    </source>
</evidence>
<dbReference type="EMBL" id="JAXCGZ010018233">
    <property type="protein sequence ID" value="KAK7067476.1"/>
    <property type="molecule type" value="Genomic_DNA"/>
</dbReference>
<dbReference type="InterPro" id="IPR017946">
    <property type="entry name" value="PLC-like_Pdiesterase_TIM-brl"/>
</dbReference>
<dbReference type="Gene3D" id="2.60.40.150">
    <property type="entry name" value="C2 domain"/>
    <property type="match status" value="1"/>
</dbReference>
<dbReference type="CDD" id="cd00275">
    <property type="entry name" value="C2_PLC_like"/>
    <property type="match status" value="1"/>
</dbReference>
<dbReference type="SMART" id="SM00239">
    <property type="entry name" value="C2"/>
    <property type="match status" value="1"/>
</dbReference>
<feature type="non-terminal residue" evidence="10">
    <location>
        <position position="335"/>
    </location>
</feature>
<dbReference type="InterPro" id="IPR000008">
    <property type="entry name" value="C2_dom"/>
</dbReference>
<dbReference type="InterPro" id="IPR035892">
    <property type="entry name" value="C2_domain_sf"/>
</dbReference>
<gene>
    <name evidence="10" type="primary">PLC21C</name>
    <name evidence="10" type="ORF">SK128_002735</name>
</gene>
<proteinExistence type="predicted"/>
<evidence type="ECO:0000313" key="10">
    <source>
        <dbReference type="EMBL" id="KAK7067476.1"/>
    </source>
</evidence>
<dbReference type="Pfam" id="PF00168">
    <property type="entry name" value="C2"/>
    <property type="match status" value="1"/>
</dbReference>
<keyword evidence="11" id="KW-1185">Reference proteome</keyword>
<evidence type="ECO:0000259" key="8">
    <source>
        <dbReference type="PROSITE" id="PS50004"/>
    </source>
</evidence>
<dbReference type="PRINTS" id="PR00390">
    <property type="entry name" value="PHPHLIPASEC"/>
</dbReference>
<keyword evidence="3 6" id="KW-0442">Lipid degradation</keyword>
<dbReference type="Gene3D" id="3.20.20.190">
    <property type="entry name" value="Phosphatidylinositol (PI) phosphodiesterase"/>
    <property type="match status" value="1"/>
</dbReference>
<protein>
    <recommendedName>
        <fullName evidence="1 6">Phosphoinositide phospholipase C</fullName>
        <ecNumber evidence="1 6">3.1.4.11</ecNumber>
    </recommendedName>
</protein>
<accession>A0AAN8ZT43</accession>
<dbReference type="InterPro" id="IPR001192">
    <property type="entry name" value="PI-PLC_fam"/>
</dbReference>
<organism evidence="10 11">
    <name type="scientific">Halocaridina rubra</name>
    <name type="common">Hawaiian red shrimp</name>
    <dbReference type="NCBI Taxonomy" id="373956"/>
    <lineage>
        <taxon>Eukaryota</taxon>
        <taxon>Metazoa</taxon>
        <taxon>Ecdysozoa</taxon>
        <taxon>Arthropoda</taxon>
        <taxon>Crustacea</taxon>
        <taxon>Multicrustacea</taxon>
        <taxon>Malacostraca</taxon>
        <taxon>Eumalacostraca</taxon>
        <taxon>Eucarida</taxon>
        <taxon>Decapoda</taxon>
        <taxon>Pleocyemata</taxon>
        <taxon>Caridea</taxon>
        <taxon>Atyoidea</taxon>
        <taxon>Atyidae</taxon>
        <taxon>Halocaridina</taxon>
    </lineage>
</organism>
<dbReference type="AlphaFoldDB" id="A0AAN8ZT43"/>
<feature type="region of interest" description="Disordered" evidence="7">
    <location>
        <begin position="268"/>
        <end position="335"/>
    </location>
</feature>
<keyword evidence="5" id="KW-0807">Transducer</keyword>
<dbReference type="InterPro" id="IPR001711">
    <property type="entry name" value="PLipase_C_Pinositol-sp_Y"/>
</dbReference>
<dbReference type="SMART" id="SM00149">
    <property type="entry name" value="PLCYc"/>
    <property type="match status" value="1"/>
</dbReference>
<dbReference type="SUPFAM" id="SSF49562">
    <property type="entry name" value="C2 domain (Calcium/lipid-binding domain, CaLB)"/>
    <property type="match status" value="1"/>
</dbReference>
<dbReference type="GO" id="GO:0004435">
    <property type="term" value="F:phosphatidylinositol-4,5-bisphosphate phospholipase C activity"/>
    <property type="evidence" value="ECO:0007669"/>
    <property type="project" value="UniProtKB-EC"/>
</dbReference>
<evidence type="ECO:0000313" key="11">
    <source>
        <dbReference type="Proteomes" id="UP001381693"/>
    </source>
</evidence>
<keyword evidence="4 6" id="KW-0443">Lipid metabolism</keyword>
<sequence>MSSFVETQASNLLKESPMEFVNYNKRQLSRVYPKGTRVDSSNFLPHQFWNAGCQLVALNYQTLDLAMQLNLGIFEYNNRAGYLPKPDFMRRPDRKFDPFAESTVDGIIAGTVSVRVISGQFLSDKRAGCYVEVEMYGLPADTVRKRFKTRTVPNNCLNPVWDEESFVFKKVVLPELATIRIVAYEDGGRVMLGNRVLPIVGLRPGYKHIALRNEAGQPLGLASLFVHVKVGDYVPHGLSDFAEALANPIKYQSEQEKREQQLAIFQDDEETEEGNAGEAPHTPIRKLESGAGHGIGGGGLPTVGEDGQSKAIRTKSNGEVPDTTTTASESTPVGA</sequence>
<dbReference type="GO" id="GO:0005737">
    <property type="term" value="C:cytoplasm"/>
    <property type="evidence" value="ECO:0007669"/>
    <property type="project" value="TreeGrafter"/>
</dbReference>
<feature type="compositionally biased region" description="Gly residues" evidence="7">
    <location>
        <begin position="291"/>
        <end position="301"/>
    </location>
</feature>
<comment type="caution">
    <text evidence="10">The sequence shown here is derived from an EMBL/GenBank/DDBJ whole genome shotgun (WGS) entry which is preliminary data.</text>
</comment>
<feature type="domain" description="PI-PLC Y-box" evidence="9">
    <location>
        <begin position="1"/>
        <end position="90"/>
    </location>
</feature>
<evidence type="ECO:0000256" key="3">
    <source>
        <dbReference type="ARBA" id="ARBA00022963"/>
    </source>
</evidence>
<dbReference type="PROSITE" id="PS50004">
    <property type="entry name" value="C2"/>
    <property type="match status" value="1"/>
</dbReference>
<evidence type="ECO:0000256" key="2">
    <source>
        <dbReference type="ARBA" id="ARBA00022801"/>
    </source>
</evidence>
<dbReference type="GO" id="GO:0051209">
    <property type="term" value="P:release of sequestered calcium ion into cytosol"/>
    <property type="evidence" value="ECO:0007669"/>
    <property type="project" value="TreeGrafter"/>
</dbReference>
<dbReference type="GO" id="GO:0048015">
    <property type="term" value="P:phosphatidylinositol-mediated signaling"/>
    <property type="evidence" value="ECO:0007669"/>
    <property type="project" value="TreeGrafter"/>
</dbReference>
<dbReference type="PANTHER" id="PTHR10336:SF149">
    <property type="entry name" value="1-PHOSPHATIDYLINOSITOL 4,5-BISPHOSPHATE PHOSPHODIESTERASE CLASSES I AND II"/>
    <property type="match status" value="1"/>
</dbReference>
<evidence type="ECO:0000259" key="9">
    <source>
        <dbReference type="PROSITE" id="PS50008"/>
    </source>
</evidence>
<reference evidence="10 11" key="1">
    <citation type="submission" date="2023-11" db="EMBL/GenBank/DDBJ databases">
        <title>Halocaridina rubra genome assembly.</title>
        <authorList>
            <person name="Smith C."/>
        </authorList>
    </citation>
    <scope>NUCLEOTIDE SEQUENCE [LARGE SCALE GENOMIC DNA]</scope>
    <source>
        <strain evidence="10">EP-1</strain>
        <tissue evidence="10">Whole</tissue>
    </source>
</reference>
<dbReference type="Proteomes" id="UP001381693">
    <property type="component" value="Unassembled WGS sequence"/>
</dbReference>
<dbReference type="FunFam" id="2.60.40.150:FF:000008">
    <property type="entry name" value="1-phosphatidylinositol 4,5-bisphosphate phosphodiesterase"/>
    <property type="match status" value="1"/>
</dbReference>
<dbReference type="GO" id="GO:0016042">
    <property type="term" value="P:lipid catabolic process"/>
    <property type="evidence" value="ECO:0007669"/>
    <property type="project" value="UniProtKB-KW"/>
</dbReference>
<dbReference type="GO" id="GO:0046488">
    <property type="term" value="P:phosphatidylinositol metabolic process"/>
    <property type="evidence" value="ECO:0007669"/>
    <property type="project" value="TreeGrafter"/>
</dbReference>
<dbReference type="Pfam" id="PF00387">
    <property type="entry name" value="PI-PLC-Y"/>
    <property type="match status" value="1"/>
</dbReference>
<dbReference type="EC" id="3.1.4.11" evidence="1 6"/>
<evidence type="ECO:0000256" key="5">
    <source>
        <dbReference type="ARBA" id="ARBA00023224"/>
    </source>
</evidence>
<evidence type="ECO:0000256" key="4">
    <source>
        <dbReference type="ARBA" id="ARBA00023098"/>
    </source>
</evidence>
<keyword evidence="2 6" id="KW-0378">Hydrolase</keyword>
<feature type="domain" description="C2" evidence="8">
    <location>
        <begin position="90"/>
        <end position="219"/>
    </location>
</feature>
<dbReference type="PANTHER" id="PTHR10336">
    <property type="entry name" value="PHOSPHOINOSITIDE-SPECIFIC PHOSPHOLIPASE C FAMILY PROTEIN"/>
    <property type="match status" value="1"/>
</dbReference>